<protein>
    <submittedName>
        <fullName evidence="2">Uncharacterized protein</fullName>
    </submittedName>
</protein>
<accession>A0AAD8PE27</accession>
<dbReference type="Proteomes" id="UP001230268">
    <property type="component" value="Unassembled WGS sequence"/>
</dbReference>
<dbReference type="AlphaFoldDB" id="A0AAD8PE27"/>
<comment type="caution">
    <text evidence="2">The sequence shown here is derived from an EMBL/GenBank/DDBJ whole genome shotgun (WGS) entry which is preliminary data.</text>
</comment>
<dbReference type="EMBL" id="JAVEPI010000003">
    <property type="protein sequence ID" value="KAK1443087.1"/>
    <property type="molecule type" value="Genomic_DNA"/>
</dbReference>
<evidence type="ECO:0000256" key="1">
    <source>
        <dbReference type="SAM" id="SignalP"/>
    </source>
</evidence>
<gene>
    <name evidence="2" type="ORF">BgAZ_306050</name>
</gene>
<organism evidence="2 3">
    <name type="scientific">Babesia gibsoni</name>
    <dbReference type="NCBI Taxonomy" id="33632"/>
    <lineage>
        <taxon>Eukaryota</taxon>
        <taxon>Sar</taxon>
        <taxon>Alveolata</taxon>
        <taxon>Apicomplexa</taxon>
        <taxon>Aconoidasida</taxon>
        <taxon>Piroplasmida</taxon>
        <taxon>Babesiidae</taxon>
        <taxon>Babesia</taxon>
    </lineage>
</organism>
<sequence length="207" mass="23610">MLVYLHIAIILCGVDAVERRDRSLASTLVRYVLQRSDYNTGENEYSRVTQSPMLKIHLRKTFLPTTFHSSLKSGIGEQLLERAAAVDQMNEQKKAPLMETITLLDEVERLSGQPLNRLLSHNYKEREFKASFPVESESRAKYSQMMNNPIGLSDYAALSSGPPTNQTNEYAVLERQRLKPSEMEMEDTERSHMPIFAERGDVLIKSS</sequence>
<proteinExistence type="predicted"/>
<name>A0AAD8PE27_BABGI</name>
<feature type="chain" id="PRO_5042160606" evidence="1">
    <location>
        <begin position="17"/>
        <end position="207"/>
    </location>
</feature>
<keyword evidence="1" id="KW-0732">Signal</keyword>
<reference evidence="2" key="1">
    <citation type="submission" date="2023-08" db="EMBL/GenBank/DDBJ databases">
        <title>Draft sequence of the Babesia gibsoni genome.</title>
        <authorList>
            <person name="Yamagishi J.Y."/>
            <person name="Xuan X.X."/>
        </authorList>
    </citation>
    <scope>NUCLEOTIDE SEQUENCE</scope>
    <source>
        <strain evidence="2">Azabu</strain>
    </source>
</reference>
<evidence type="ECO:0000313" key="3">
    <source>
        <dbReference type="Proteomes" id="UP001230268"/>
    </source>
</evidence>
<feature type="signal peptide" evidence="1">
    <location>
        <begin position="1"/>
        <end position="16"/>
    </location>
</feature>
<evidence type="ECO:0000313" key="2">
    <source>
        <dbReference type="EMBL" id="KAK1443087.1"/>
    </source>
</evidence>
<keyword evidence="3" id="KW-1185">Reference proteome</keyword>